<dbReference type="PANTHER" id="PTHR33119">
    <property type="entry name" value="IFI3P"/>
    <property type="match status" value="1"/>
</dbReference>
<evidence type="ECO:0000259" key="3">
    <source>
        <dbReference type="Pfam" id="PF21666"/>
    </source>
</evidence>
<gene>
    <name evidence="4" type="ORF">FA13DRAFT_1784248</name>
</gene>
<dbReference type="STRING" id="71717.A0A4Y7TZT9"/>
<name>A0A4Y7TZT9_COPMI</name>
<dbReference type="EMBL" id="QPFP01000001">
    <property type="protein sequence ID" value="TEB39514.1"/>
    <property type="molecule type" value="Genomic_DNA"/>
</dbReference>
<protein>
    <submittedName>
        <fullName evidence="4">Uncharacterized protein</fullName>
    </submittedName>
</protein>
<dbReference type="Pfam" id="PF21666">
    <property type="entry name" value="DUF4246_N"/>
    <property type="match status" value="1"/>
</dbReference>
<comment type="caution">
    <text evidence="4">The sequence shown here is derived from an EMBL/GenBank/DDBJ whole genome shotgun (WGS) entry which is preliminary data.</text>
</comment>
<feature type="domain" description="DUF4246" evidence="2">
    <location>
        <begin position="96"/>
        <end position="518"/>
    </location>
</feature>
<evidence type="ECO:0000313" key="5">
    <source>
        <dbReference type="Proteomes" id="UP000298030"/>
    </source>
</evidence>
<dbReference type="Proteomes" id="UP000298030">
    <property type="component" value="Unassembled WGS sequence"/>
</dbReference>
<dbReference type="Pfam" id="PF14033">
    <property type="entry name" value="DUF4246"/>
    <property type="match status" value="1"/>
</dbReference>
<dbReference type="AlphaFoldDB" id="A0A4Y7TZT9"/>
<dbReference type="OrthoDB" id="415532at2759"/>
<dbReference type="PANTHER" id="PTHR33119:SF1">
    <property type="entry name" value="FE2OG DIOXYGENASE DOMAIN-CONTAINING PROTEIN"/>
    <property type="match status" value="1"/>
</dbReference>
<feature type="region of interest" description="Disordered" evidence="1">
    <location>
        <begin position="1"/>
        <end position="27"/>
    </location>
</feature>
<proteinExistence type="predicted"/>
<dbReference type="InterPro" id="IPR049192">
    <property type="entry name" value="DUF4246_C"/>
</dbReference>
<feature type="compositionally biased region" description="Basic and acidic residues" evidence="1">
    <location>
        <begin position="301"/>
        <end position="311"/>
    </location>
</feature>
<keyword evidence="5" id="KW-1185">Reference proteome</keyword>
<reference evidence="4 5" key="1">
    <citation type="journal article" date="2019" name="Nat. Ecol. Evol.">
        <title>Megaphylogeny resolves global patterns of mushroom evolution.</title>
        <authorList>
            <person name="Varga T."/>
            <person name="Krizsan K."/>
            <person name="Foldi C."/>
            <person name="Dima B."/>
            <person name="Sanchez-Garcia M."/>
            <person name="Sanchez-Ramirez S."/>
            <person name="Szollosi G.J."/>
            <person name="Szarkandi J.G."/>
            <person name="Papp V."/>
            <person name="Albert L."/>
            <person name="Andreopoulos W."/>
            <person name="Angelini C."/>
            <person name="Antonin V."/>
            <person name="Barry K.W."/>
            <person name="Bougher N.L."/>
            <person name="Buchanan P."/>
            <person name="Buyck B."/>
            <person name="Bense V."/>
            <person name="Catcheside P."/>
            <person name="Chovatia M."/>
            <person name="Cooper J."/>
            <person name="Damon W."/>
            <person name="Desjardin D."/>
            <person name="Finy P."/>
            <person name="Geml J."/>
            <person name="Haridas S."/>
            <person name="Hughes K."/>
            <person name="Justo A."/>
            <person name="Karasinski D."/>
            <person name="Kautmanova I."/>
            <person name="Kiss B."/>
            <person name="Kocsube S."/>
            <person name="Kotiranta H."/>
            <person name="LaButti K.M."/>
            <person name="Lechner B.E."/>
            <person name="Liimatainen K."/>
            <person name="Lipzen A."/>
            <person name="Lukacs Z."/>
            <person name="Mihaltcheva S."/>
            <person name="Morgado L.N."/>
            <person name="Niskanen T."/>
            <person name="Noordeloos M.E."/>
            <person name="Ohm R.A."/>
            <person name="Ortiz-Santana B."/>
            <person name="Ovrebo C."/>
            <person name="Racz N."/>
            <person name="Riley R."/>
            <person name="Savchenko A."/>
            <person name="Shiryaev A."/>
            <person name="Soop K."/>
            <person name="Spirin V."/>
            <person name="Szebenyi C."/>
            <person name="Tomsovsky M."/>
            <person name="Tulloss R.E."/>
            <person name="Uehling J."/>
            <person name="Grigoriev I.V."/>
            <person name="Vagvolgyi C."/>
            <person name="Papp T."/>
            <person name="Martin F.M."/>
            <person name="Miettinen O."/>
            <person name="Hibbett D.S."/>
            <person name="Nagy L.G."/>
        </authorList>
    </citation>
    <scope>NUCLEOTIDE SEQUENCE [LARGE SCALE GENOMIC DNA]</scope>
    <source>
        <strain evidence="4 5">FP101781</strain>
    </source>
</reference>
<sequence length="592" mass="67168">MSSPEPPLVRAKAGHGQGATWTPSDQQFPNAIADASEEGMVNTITLREISMLRFMNAVTDKPDWTKKVFDEGIVEKWKAEAITPPTASPAEEVTEGMFNYCIQELRYRAEKHDQQPNGAIQVLPGGVFKSDTAISEEVKVALQQAVRPLEDVPDSRKDWHPGSDGKVLDLVHPSLFPLVYGVSRILPVGAKETTLDDCIERCGEGEVLPALKHRPSNTYSPKYQWLPCEVDISGEKAKIITYINNLHPKHHHELYDVIEDVITASAPLFELTLAPIKNQDLYLPRRLQYDTCAYDPDPENDAPRPEQRQDESEQDYWGRVDAFNDWCRTTRRVIRPDAPTEFEPFDDPESFGTEETFEKNRLQIIVKLANIELTPEKPSYGGGSWHVEGMMNESICATAIYYYSSENITPSRLAFRQQSRSFDYDDVSYEQDHHDFLQDVYGLEQHGNTIQDIGSVDTREGRLITFPNIYQHQVQPFELIDPTKPGHRKILALFLVDPNADVISTADIPPQRLDWWSEQVLKQSPAGVVGGNDHLNKLPAELKAKVLSDVEDFPISLEQAKVYREELMEERKQFVLAHQSDFEGVEISLCEH</sequence>
<feature type="region of interest" description="Disordered" evidence="1">
    <location>
        <begin position="293"/>
        <end position="315"/>
    </location>
</feature>
<accession>A0A4Y7TZT9</accession>
<evidence type="ECO:0000256" key="1">
    <source>
        <dbReference type="SAM" id="MobiDB-lite"/>
    </source>
</evidence>
<feature type="domain" description="DUF4246" evidence="3">
    <location>
        <begin position="21"/>
        <end position="80"/>
    </location>
</feature>
<organism evidence="4 5">
    <name type="scientific">Coprinellus micaceus</name>
    <name type="common">Glistening ink-cap mushroom</name>
    <name type="synonym">Coprinus micaceus</name>
    <dbReference type="NCBI Taxonomy" id="71717"/>
    <lineage>
        <taxon>Eukaryota</taxon>
        <taxon>Fungi</taxon>
        <taxon>Dikarya</taxon>
        <taxon>Basidiomycota</taxon>
        <taxon>Agaricomycotina</taxon>
        <taxon>Agaricomycetes</taxon>
        <taxon>Agaricomycetidae</taxon>
        <taxon>Agaricales</taxon>
        <taxon>Agaricineae</taxon>
        <taxon>Psathyrellaceae</taxon>
        <taxon>Coprinellus</taxon>
    </lineage>
</organism>
<evidence type="ECO:0000313" key="4">
    <source>
        <dbReference type="EMBL" id="TEB39514.1"/>
    </source>
</evidence>
<evidence type="ECO:0000259" key="2">
    <source>
        <dbReference type="Pfam" id="PF14033"/>
    </source>
</evidence>
<dbReference type="InterPro" id="IPR025340">
    <property type="entry name" value="DUF4246"/>
</dbReference>
<dbReference type="InterPro" id="IPR049207">
    <property type="entry name" value="DUF4246_N"/>
</dbReference>